<accession>A0A1W1BYS9</accession>
<evidence type="ECO:0000256" key="1">
    <source>
        <dbReference type="ARBA" id="ARBA00001928"/>
    </source>
</evidence>
<dbReference type="GO" id="GO:0004014">
    <property type="term" value="F:adenosylmethionine decarboxylase activity"/>
    <property type="evidence" value="ECO:0007669"/>
    <property type="project" value="UniProtKB-EC"/>
</dbReference>
<dbReference type="PANTHER" id="PTHR33866:SF1">
    <property type="entry name" value="S-ADENOSYLMETHIONINE DECARBOXYLASE PROENZYME"/>
    <property type="match status" value="1"/>
</dbReference>
<protein>
    <submittedName>
        <fullName evidence="9">S-adenosylmethionine decarboxylase proenzyme, prokaryotic class 1A</fullName>
        <ecNumber evidence="9">4.1.1.50</ecNumber>
    </submittedName>
</protein>
<dbReference type="EC" id="4.1.1.50" evidence="9"/>
<gene>
    <name evidence="9" type="ORF">MNB_SM-4-1642</name>
</gene>
<keyword evidence="7" id="KW-0704">Schiff base</keyword>
<organism evidence="9">
    <name type="scientific">hydrothermal vent metagenome</name>
    <dbReference type="NCBI Taxonomy" id="652676"/>
    <lineage>
        <taxon>unclassified sequences</taxon>
        <taxon>metagenomes</taxon>
        <taxon>ecological metagenomes</taxon>
    </lineage>
</organism>
<dbReference type="InterPro" id="IPR003826">
    <property type="entry name" value="AdoMetDC_fam_prok"/>
</dbReference>
<proteinExistence type="predicted"/>
<name>A0A1W1BYS9_9ZZZZ</name>
<keyword evidence="2" id="KW-0210">Decarboxylase</keyword>
<dbReference type="GO" id="GO:0005829">
    <property type="term" value="C:cytosol"/>
    <property type="evidence" value="ECO:0007669"/>
    <property type="project" value="TreeGrafter"/>
</dbReference>
<dbReference type="GO" id="GO:0008295">
    <property type="term" value="P:spermidine biosynthetic process"/>
    <property type="evidence" value="ECO:0007669"/>
    <property type="project" value="InterPro"/>
</dbReference>
<evidence type="ECO:0000256" key="5">
    <source>
        <dbReference type="ARBA" id="ARBA00023145"/>
    </source>
</evidence>
<keyword evidence="6 9" id="KW-0456">Lyase</keyword>
<dbReference type="Gene3D" id="3.60.90.10">
    <property type="entry name" value="S-adenosylmethionine decarboxylase"/>
    <property type="match status" value="1"/>
</dbReference>
<reference evidence="9" key="1">
    <citation type="submission" date="2016-10" db="EMBL/GenBank/DDBJ databases">
        <authorList>
            <person name="de Groot N.N."/>
        </authorList>
    </citation>
    <scope>NUCLEOTIDE SEQUENCE</scope>
</reference>
<evidence type="ECO:0000256" key="8">
    <source>
        <dbReference type="ARBA" id="ARBA00023317"/>
    </source>
</evidence>
<evidence type="ECO:0000256" key="2">
    <source>
        <dbReference type="ARBA" id="ARBA00022793"/>
    </source>
</evidence>
<keyword evidence="3" id="KW-0068">Autocatalytic cleavage</keyword>
<dbReference type="SUPFAM" id="SSF56276">
    <property type="entry name" value="S-adenosylmethionine decarboxylase"/>
    <property type="match status" value="1"/>
</dbReference>
<evidence type="ECO:0000256" key="6">
    <source>
        <dbReference type="ARBA" id="ARBA00023239"/>
    </source>
</evidence>
<evidence type="ECO:0000256" key="3">
    <source>
        <dbReference type="ARBA" id="ARBA00022813"/>
    </source>
</evidence>
<dbReference type="InterPro" id="IPR016067">
    <property type="entry name" value="S-AdoMet_deCO2ase_core"/>
</dbReference>
<dbReference type="PANTHER" id="PTHR33866">
    <property type="entry name" value="S-ADENOSYLMETHIONINE DECARBOXYLASE PROENZYME"/>
    <property type="match status" value="1"/>
</dbReference>
<dbReference type="Pfam" id="PF02675">
    <property type="entry name" value="AdoMet_dc"/>
    <property type="match status" value="1"/>
</dbReference>
<dbReference type="AlphaFoldDB" id="A0A1W1BYS9"/>
<keyword evidence="8" id="KW-0670">Pyruvate</keyword>
<dbReference type="EMBL" id="FPHF01000045">
    <property type="protein sequence ID" value="SFV58699.1"/>
    <property type="molecule type" value="Genomic_DNA"/>
</dbReference>
<comment type="cofactor">
    <cofactor evidence="1">
        <name>pyruvate</name>
        <dbReference type="ChEBI" id="CHEBI:15361"/>
    </cofactor>
</comment>
<sequence>MQLSGFNNLKKALSFSFYDFVIAPSELEKLSYIEYINSRYCADKISELLQKIVHIIEAEVLHVSKQDYEPYGASSMILLGDIKGSGVDMHLDKSHITAHTYPDFDNENGILSFRVDIELSTCGEITPLSSLNTIFDFFDTDIVTIDYNVRGFTRNKEGLHIYMDHTVNSIQEYINIDILKSYKTKDLILQNDNIWQLKLLRTDMKTDEYFSPNTKLGQEEKTTYMKLLNAEMLSIFNGWRTS</sequence>
<keyword evidence="4" id="KW-0620">Polyamine biosynthesis</keyword>
<evidence type="ECO:0000256" key="4">
    <source>
        <dbReference type="ARBA" id="ARBA00023115"/>
    </source>
</evidence>
<keyword evidence="5" id="KW-0865">Zymogen</keyword>
<evidence type="ECO:0000256" key="7">
    <source>
        <dbReference type="ARBA" id="ARBA00023270"/>
    </source>
</evidence>
<evidence type="ECO:0000313" key="9">
    <source>
        <dbReference type="EMBL" id="SFV58699.1"/>
    </source>
</evidence>